<dbReference type="Proteomes" id="UP001497382">
    <property type="component" value="Unassembled WGS sequence"/>
</dbReference>
<comment type="caution">
    <text evidence="1">The sequence shown here is derived from an EMBL/GenBank/DDBJ whole genome shotgun (WGS) entry which is preliminary data.</text>
</comment>
<dbReference type="AlphaFoldDB" id="A0AAV2AUG1"/>
<sequence>MRFTLRWRRLYLPSNKIKPFLSSPKCVGVSRVLKGRHWHFWYLENFS</sequence>
<organism evidence="1 2">
    <name type="scientific">Larinioides sclopetarius</name>
    <dbReference type="NCBI Taxonomy" id="280406"/>
    <lineage>
        <taxon>Eukaryota</taxon>
        <taxon>Metazoa</taxon>
        <taxon>Ecdysozoa</taxon>
        <taxon>Arthropoda</taxon>
        <taxon>Chelicerata</taxon>
        <taxon>Arachnida</taxon>
        <taxon>Araneae</taxon>
        <taxon>Araneomorphae</taxon>
        <taxon>Entelegynae</taxon>
        <taxon>Araneoidea</taxon>
        <taxon>Araneidae</taxon>
        <taxon>Larinioides</taxon>
    </lineage>
</organism>
<reference evidence="1 2" key="1">
    <citation type="submission" date="2024-04" db="EMBL/GenBank/DDBJ databases">
        <authorList>
            <person name="Rising A."/>
            <person name="Reimegard J."/>
            <person name="Sonavane S."/>
            <person name="Akerstrom W."/>
            <person name="Nylinder S."/>
            <person name="Hedman E."/>
            <person name="Kallberg Y."/>
        </authorList>
    </citation>
    <scope>NUCLEOTIDE SEQUENCE [LARGE SCALE GENOMIC DNA]</scope>
</reference>
<gene>
    <name evidence="1" type="ORF">LARSCL_LOCUS14588</name>
</gene>
<proteinExistence type="predicted"/>
<protein>
    <submittedName>
        <fullName evidence="1">Uncharacterized protein</fullName>
    </submittedName>
</protein>
<accession>A0AAV2AUG1</accession>
<evidence type="ECO:0000313" key="1">
    <source>
        <dbReference type="EMBL" id="CAL1287040.1"/>
    </source>
</evidence>
<evidence type="ECO:0000313" key="2">
    <source>
        <dbReference type="Proteomes" id="UP001497382"/>
    </source>
</evidence>
<keyword evidence="2" id="KW-1185">Reference proteome</keyword>
<dbReference type="EMBL" id="CAXIEN010000212">
    <property type="protein sequence ID" value="CAL1287040.1"/>
    <property type="molecule type" value="Genomic_DNA"/>
</dbReference>
<name>A0AAV2AUG1_9ARAC</name>